<gene>
    <name evidence="2" type="ORF">DFQ09_102265</name>
</gene>
<dbReference type="EMBL" id="QREI01000002">
    <property type="protein sequence ID" value="REE25674.1"/>
    <property type="molecule type" value="Genomic_DNA"/>
</dbReference>
<reference evidence="2 3" key="1">
    <citation type="submission" date="2018-07" db="EMBL/GenBank/DDBJ databases">
        <title>Genomic Encyclopedia of Type Strains, Phase III (KMG-III): the genomes of soil and plant-associated and newly described type strains.</title>
        <authorList>
            <person name="Whitman W."/>
        </authorList>
    </citation>
    <scope>NUCLEOTIDE SEQUENCE [LARGE SCALE GENOMIC DNA]</scope>
    <source>
        <strain evidence="2 3">CECT 7948</strain>
    </source>
</reference>
<evidence type="ECO:0000313" key="2">
    <source>
        <dbReference type="EMBL" id="REE25674.1"/>
    </source>
</evidence>
<proteinExistence type="predicted"/>
<keyword evidence="1" id="KW-0732">Signal</keyword>
<evidence type="ECO:0000256" key="1">
    <source>
        <dbReference type="SAM" id="SignalP"/>
    </source>
</evidence>
<sequence length="221" mass="23153">MKLGINTLLILVVALAFFNCDNNDDATSAAATDGFTINSTFHETVNAYVTIDQLDSNADGNPDHYNFMFTDGRITDSFGDVGLGYAYAYSVSTTSKLALIKVSVDDNPSLGSGLISTGNTYVGSSLSTGVPNYSADSLIAYDGVVSSSFGTENGIDYGHLPETSGVWYTVGTIGPTVIINAINIDSNVPSNSTIDVDYTFLASDGTSITGHYEGTLGIILD</sequence>
<accession>A0A3D9N3Y3</accession>
<feature type="chain" id="PRO_5017723334" evidence="1">
    <location>
        <begin position="19"/>
        <end position="221"/>
    </location>
</feature>
<evidence type="ECO:0000313" key="3">
    <source>
        <dbReference type="Proteomes" id="UP000256919"/>
    </source>
</evidence>
<comment type="caution">
    <text evidence="2">The sequence shown here is derived from an EMBL/GenBank/DDBJ whole genome shotgun (WGS) entry which is preliminary data.</text>
</comment>
<dbReference type="AlphaFoldDB" id="A0A3D9N3Y3"/>
<protein>
    <submittedName>
        <fullName evidence="2">Uncharacterized protein</fullName>
    </submittedName>
</protein>
<name>A0A3D9N3Y3_9FLAO</name>
<dbReference type="OrthoDB" id="1422020at2"/>
<dbReference type="Proteomes" id="UP000256919">
    <property type="component" value="Unassembled WGS sequence"/>
</dbReference>
<dbReference type="RefSeq" id="WP_115808655.1">
    <property type="nucleotide sequence ID" value="NZ_QREI01000002.1"/>
</dbReference>
<organism evidence="2 3">
    <name type="scientific">Winogradskyella pacifica</name>
    <dbReference type="NCBI Taxonomy" id="664642"/>
    <lineage>
        <taxon>Bacteria</taxon>
        <taxon>Pseudomonadati</taxon>
        <taxon>Bacteroidota</taxon>
        <taxon>Flavobacteriia</taxon>
        <taxon>Flavobacteriales</taxon>
        <taxon>Flavobacteriaceae</taxon>
        <taxon>Winogradskyella</taxon>
    </lineage>
</organism>
<keyword evidence="3" id="KW-1185">Reference proteome</keyword>
<feature type="signal peptide" evidence="1">
    <location>
        <begin position="1"/>
        <end position="18"/>
    </location>
</feature>